<proteinExistence type="predicted"/>
<dbReference type="Proteomes" id="UP000183971">
    <property type="component" value="Unassembled WGS sequence"/>
</dbReference>
<evidence type="ECO:0000313" key="2">
    <source>
        <dbReference type="Proteomes" id="UP000183971"/>
    </source>
</evidence>
<sequence length="39" mass="4203">MQKGEIETLKQVCLSILAIGAICTRQLNIAASKAQLSEE</sequence>
<comment type="caution">
    <text evidence="1">The sequence shown here is derived from an EMBL/GenBank/DDBJ whole genome shotgun (WGS) entry which is preliminary data.</text>
</comment>
<gene>
    <name evidence="1" type="ORF">FPRO_01155</name>
</gene>
<organism evidence="1 2">
    <name type="scientific">Fusarium proliferatum (strain ET1)</name>
    <name type="common">Orchid endophyte fungus</name>
    <dbReference type="NCBI Taxonomy" id="1227346"/>
    <lineage>
        <taxon>Eukaryota</taxon>
        <taxon>Fungi</taxon>
        <taxon>Dikarya</taxon>
        <taxon>Ascomycota</taxon>
        <taxon>Pezizomycotina</taxon>
        <taxon>Sordariomycetes</taxon>
        <taxon>Hypocreomycetidae</taxon>
        <taxon>Hypocreales</taxon>
        <taxon>Nectriaceae</taxon>
        <taxon>Fusarium</taxon>
        <taxon>Fusarium fujikuroi species complex</taxon>
    </lineage>
</organism>
<reference evidence="2" key="1">
    <citation type="journal article" date="2016" name="Genome Biol. Evol.">
        <title>Comparative 'omics' of the Fusarium fujikuroi species complex highlights differences in genetic potential and metabolite synthesis.</title>
        <authorList>
            <person name="Niehaus E.-M."/>
            <person name="Muensterkoetter M."/>
            <person name="Proctor R.H."/>
            <person name="Brown D.W."/>
            <person name="Sharon A."/>
            <person name="Idan Y."/>
            <person name="Oren-Young L."/>
            <person name="Sieber C.M."/>
            <person name="Novak O."/>
            <person name="Pencik A."/>
            <person name="Tarkowska D."/>
            <person name="Hromadova K."/>
            <person name="Freeman S."/>
            <person name="Maymon M."/>
            <person name="Elazar M."/>
            <person name="Youssef S.A."/>
            <person name="El-Shabrawy E.S.M."/>
            <person name="Shalaby A.B.A."/>
            <person name="Houterman P."/>
            <person name="Brock N.L."/>
            <person name="Burkhardt I."/>
            <person name="Tsavkelova E.A."/>
            <person name="Dickschat J.S."/>
            <person name="Galuszka P."/>
            <person name="Gueldener U."/>
            <person name="Tudzynski B."/>
        </authorList>
    </citation>
    <scope>NUCLEOTIDE SEQUENCE [LARGE SCALE GENOMIC DNA]</scope>
    <source>
        <strain evidence="2">ET1</strain>
    </source>
</reference>
<name>A0A1L7V3R3_FUSPR</name>
<dbReference type="VEuPathDB" id="FungiDB:FPRO_01155"/>
<dbReference type="EMBL" id="FJOF01000001">
    <property type="protein sequence ID" value="CZR34724.1"/>
    <property type="molecule type" value="Genomic_DNA"/>
</dbReference>
<protein>
    <submittedName>
        <fullName evidence="1">Uncharacterized protein</fullName>
    </submittedName>
</protein>
<accession>A0A1L7V3R3</accession>
<dbReference type="GeneID" id="42046043"/>
<keyword evidence="2" id="KW-1185">Reference proteome</keyword>
<dbReference type="RefSeq" id="XP_031075317.1">
    <property type="nucleotide sequence ID" value="XM_031218471.1"/>
</dbReference>
<dbReference type="AlphaFoldDB" id="A0A1L7V3R3"/>
<evidence type="ECO:0000313" key="1">
    <source>
        <dbReference type="EMBL" id="CZR34724.1"/>
    </source>
</evidence>